<gene>
    <name evidence="3" type="ORF">IF129_12635</name>
</gene>
<keyword evidence="2" id="KW-0472">Membrane</keyword>
<name>A0A927EZC3_9ACTN</name>
<dbReference type="SUPFAM" id="SSF69318">
    <property type="entry name" value="Integrin alpha N-terminal domain"/>
    <property type="match status" value="1"/>
</dbReference>
<feature type="region of interest" description="Disordered" evidence="1">
    <location>
        <begin position="55"/>
        <end position="101"/>
    </location>
</feature>
<dbReference type="NCBIfam" id="NF033679">
    <property type="entry name" value="DNRLRE_dom"/>
    <property type="match status" value="1"/>
</dbReference>
<dbReference type="AlphaFoldDB" id="A0A927EZC3"/>
<proteinExistence type="predicted"/>
<dbReference type="RefSeq" id="WP_191209691.1">
    <property type="nucleotide sequence ID" value="NZ_BAABKL010000026.1"/>
</dbReference>
<organism evidence="3 4">
    <name type="scientific">Streptomyces chumphonensis</name>
    <dbReference type="NCBI Taxonomy" id="1214925"/>
    <lineage>
        <taxon>Bacteria</taxon>
        <taxon>Bacillati</taxon>
        <taxon>Actinomycetota</taxon>
        <taxon>Actinomycetes</taxon>
        <taxon>Kitasatosporales</taxon>
        <taxon>Streptomycetaceae</taxon>
        <taxon>Streptomyces</taxon>
    </lineage>
</organism>
<dbReference type="EMBL" id="JACXYU010000005">
    <property type="protein sequence ID" value="MBD3932396.1"/>
    <property type="molecule type" value="Genomic_DNA"/>
</dbReference>
<feature type="compositionally biased region" description="Basic and acidic residues" evidence="1">
    <location>
        <begin position="77"/>
        <end position="96"/>
    </location>
</feature>
<sequence length="1060" mass="112941">MAAVDETKEADGTGEETTPARARRFRRPSRRGAAVLATLVALALALPLGVHLTGEDGEAPEPAAQPKAEAPLDAEAAAEKARETGEDVEVETERDATSTTWAQPDGYLRTRVHSDTIRAETGDGWQEIDTDLEKVEGGYAPKAVNDPLLFSAGTPDEGPRPQLGGDAATATEWTRLVRLTTDGHELTVSWPGPLPEPLVSGPRALYENVRPGIDLLMTARDSGYSHVLVVHDRDAAQDPLLEQLRYRLSSPDLTFRLNAASDTVQAVDADGNEVAASPTAYAWDSAGKPAVTLGQEPDVIETVSETLNLPGLAGPRPGAHDAVLAASLDEGTGADVLTVTPEADLLAAEDTVFPLFIDPSFKGRKKNWTLLYKKYPNSSFYNGQNFNDGTNEARVGYESTTGGLSRSVFTFYHDSDLHGASIKSATFRTLQTYSWGCSARKYNLWLTSRIDSGSSWSDQPSWYRVLDSETNGHGYKSGSCPDKWVGLNIKSAAQEAADKEWSTLTLGLRAASETDTNAWKKFRANGENSPYIEIVYNRTPNQPTHQTMTPGPDCDLTSPFSSVGKHDLTFRARGSDPDGNLKYLHFAVYPTGDFANAVYSDVRTPDSNGYASITLPWEDFTDGGTYSWGVRSWDTDGAKSTYAPLGPDPCRFVVDHSAPPTPTVTSSDFPAPGDDGDVWSTVRFGTAGRATFATEAGAGTDHFEYSLNSGSFDRTSPDAASDGTATVSFEPTYPGPNLLYVRAVDGVGNTSPEIRYLFYVTPADALDAPGDLNGDGTPDLLAIDRLGNLRTYPAADGGRLHIHAAGAHDGGAALDDGYWFDDAGEPVPISHTGDWFPGDGVSDLLARMPDGRLYLYPGDGYGSFDVGERLPVLLPEDAPDPATLTQLVTTEDVTGDGHPDAFALAGDELWAFTGYTGGAFTSAHRLETDAAWETRDLVIVGDLTGDDAADLLFRTGVSGEGLKLRHGKPGSGGGVDLESLGSGSASGTGQDEVYGTSAWLPEDLPVLRGTPDGNGDGVPDFWATTHTGLLYFYPGGAETHGARVEVGSSGWQRSNIPALG</sequence>
<feature type="region of interest" description="Disordered" evidence="1">
    <location>
        <begin position="963"/>
        <end position="993"/>
    </location>
</feature>
<evidence type="ECO:0000313" key="4">
    <source>
        <dbReference type="Proteomes" id="UP000632289"/>
    </source>
</evidence>
<accession>A0A927EZC3</accession>
<feature type="compositionally biased region" description="Basic and acidic residues" evidence="1">
    <location>
        <begin position="1"/>
        <end position="11"/>
    </location>
</feature>
<keyword evidence="2" id="KW-1133">Transmembrane helix</keyword>
<evidence type="ECO:0000313" key="3">
    <source>
        <dbReference type="EMBL" id="MBD3932396.1"/>
    </source>
</evidence>
<dbReference type="Proteomes" id="UP000632289">
    <property type="component" value="Unassembled WGS sequence"/>
</dbReference>
<keyword evidence="4" id="KW-1185">Reference proteome</keyword>
<feature type="compositionally biased region" description="Low complexity" evidence="1">
    <location>
        <begin position="60"/>
        <end position="75"/>
    </location>
</feature>
<feature type="transmembrane region" description="Helical" evidence="2">
    <location>
        <begin position="33"/>
        <end position="52"/>
    </location>
</feature>
<evidence type="ECO:0000256" key="1">
    <source>
        <dbReference type="SAM" id="MobiDB-lite"/>
    </source>
</evidence>
<feature type="region of interest" description="Disordered" evidence="1">
    <location>
        <begin position="1"/>
        <end position="29"/>
    </location>
</feature>
<comment type="caution">
    <text evidence="3">The sequence shown here is derived from an EMBL/GenBank/DDBJ whole genome shotgun (WGS) entry which is preliminary data.</text>
</comment>
<reference evidence="3" key="1">
    <citation type="submission" date="2020-09" db="EMBL/GenBank/DDBJ databases">
        <title>Secondary metabolite and genome analysis of marine Streptomyces chumphonensis KK1-2T.</title>
        <authorList>
            <person name="Phongsopitanun W."/>
            <person name="Kanchanasin P."/>
            <person name="Pittayakhajonwut P."/>
            <person name="Suwanborirux K."/>
            <person name="Tanasupawat S."/>
        </authorList>
    </citation>
    <scope>NUCLEOTIDE SEQUENCE</scope>
    <source>
        <strain evidence="3">KK1-2</strain>
    </source>
</reference>
<evidence type="ECO:0000256" key="2">
    <source>
        <dbReference type="SAM" id="Phobius"/>
    </source>
</evidence>
<protein>
    <submittedName>
        <fullName evidence="3">VCBS repeat-containing protein</fullName>
    </submittedName>
</protein>
<keyword evidence="2" id="KW-0812">Transmembrane</keyword>
<dbReference type="InterPro" id="IPR028994">
    <property type="entry name" value="Integrin_alpha_N"/>
</dbReference>